<organism evidence="15 16">
    <name type="scientific">Dipteronia dyeriana</name>
    <dbReference type="NCBI Taxonomy" id="168575"/>
    <lineage>
        <taxon>Eukaryota</taxon>
        <taxon>Viridiplantae</taxon>
        <taxon>Streptophyta</taxon>
        <taxon>Embryophyta</taxon>
        <taxon>Tracheophyta</taxon>
        <taxon>Spermatophyta</taxon>
        <taxon>Magnoliopsida</taxon>
        <taxon>eudicotyledons</taxon>
        <taxon>Gunneridae</taxon>
        <taxon>Pentapetalae</taxon>
        <taxon>rosids</taxon>
        <taxon>malvids</taxon>
        <taxon>Sapindales</taxon>
        <taxon>Sapindaceae</taxon>
        <taxon>Hippocastanoideae</taxon>
        <taxon>Acereae</taxon>
        <taxon>Dipteronia</taxon>
    </lineage>
</organism>
<evidence type="ECO:0000256" key="10">
    <source>
        <dbReference type="ARBA" id="ARBA00022989"/>
    </source>
</evidence>
<keyword evidence="9" id="KW-0067">ATP-binding</keyword>
<protein>
    <recommendedName>
        <fullName evidence="14">Protein kinase domain-containing protein</fullName>
    </recommendedName>
</protein>
<evidence type="ECO:0000313" key="16">
    <source>
        <dbReference type="Proteomes" id="UP001280121"/>
    </source>
</evidence>
<evidence type="ECO:0000256" key="5">
    <source>
        <dbReference type="ARBA" id="ARBA00022729"/>
    </source>
</evidence>
<keyword evidence="5" id="KW-0732">Signal</keyword>
<evidence type="ECO:0000256" key="6">
    <source>
        <dbReference type="ARBA" id="ARBA00022737"/>
    </source>
</evidence>
<evidence type="ECO:0000256" key="8">
    <source>
        <dbReference type="ARBA" id="ARBA00022777"/>
    </source>
</evidence>
<dbReference type="PANTHER" id="PTHR27002:SF1050">
    <property type="entry name" value="CYSTEINE-RICH RECEPTOR-LIKE PROTEIN KINASE 5"/>
    <property type="match status" value="1"/>
</dbReference>
<dbReference type="SUPFAM" id="SSF56112">
    <property type="entry name" value="Protein kinase-like (PK-like)"/>
    <property type="match status" value="1"/>
</dbReference>
<keyword evidence="6" id="KW-0677">Repeat</keyword>
<feature type="domain" description="Protein kinase" evidence="14">
    <location>
        <begin position="46"/>
        <end position="157"/>
    </location>
</feature>
<dbReference type="PANTHER" id="PTHR27002">
    <property type="entry name" value="RECEPTOR-LIKE SERINE/THREONINE-PROTEIN KINASE SD1-8"/>
    <property type="match status" value="1"/>
</dbReference>
<keyword evidence="12" id="KW-0675">Receptor</keyword>
<dbReference type="FunFam" id="3.30.200.20:FF:000727">
    <property type="entry name" value="Cysteine-rich RLK (RECEPTOR-like protein kinase) 23"/>
    <property type="match status" value="1"/>
</dbReference>
<keyword evidence="13" id="KW-0325">Glycoprotein</keyword>
<keyword evidence="7" id="KW-0547">Nucleotide-binding</keyword>
<dbReference type="Pfam" id="PF07714">
    <property type="entry name" value="PK_Tyr_Ser-Thr"/>
    <property type="match status" value="1"/>
</dbReference>
<dbReference type="InterPro" id="IPR011009">
    <property type="entry name" value="Kinase-like_dom_sf"/>
</dbReference>
<dbReference type="GO" id="GO:0005886">
    <property type="term" value="C:plasma membrane"/>
    <property type="evidence" value="ECO:0007669"/>
    <property type="project" value="TreeGrafter"/>
</dbReference>
<evidence type="ECO:0000256" key="12">
    <source>
        <dbReference type="ARBA" id="ARBA00023170"/>
    </source>
</evidence>
<reference evidence="15" key="1">
    <citation type="journal article" date="2023" name="Plant J.">
        <title>Genome sequences and population genomics provide insights into the demographic history, inbreeding, and mutation load of two 'living fossil' tree species of Dipteronia.</title>
        <authorList>
            <person name="Feng Y."/>
            <person name="Comes H.P."/>
            <person name="Chen J."/>
            <person name="Zhu S."/>
            <person name="Lu R."/>
            <person name="Zhang X."/>
            <person name="Li P."/>
            <person name="Qiu J."/>
            <person name="Olsen K.M."/>
            <person name="Qiu Y."/>
        </authorList>
    </citation>
    <scope>NUCLEOTIDE SEQUENCE</scope>
    <source>
        <strain evidence="15">KIB01</strain>
    </source>
</reference>
<dbReference type="EMBL" id="JANJYI010000006">
    <property type="protein sequence ID" value="KAK2644378.1"/>
    <property type="molecule type" value="Genomic_DNA"/>
</dbReference>
<evidence type="ECO:0000256" key="1">
    <source>
        <dbReference type="ARBA" id="ARBA00004167"/>
    </source>
</evidence>
<dbReference type="GO" id="GO:0005524">
    <property type="term" value="F:ATP binding"/>
    <property type="evidence" value="ECO:0007669"/>
    <property type="project" value="UniProtKB-KW"/>
</dbReference>
<evidence type="ECO:0000256" key="13">
    <source>
        <dbReference type="ARBA" id="ARBA00023180"/>
    </source>
</evidence>
<evidence type="ECO:0000256" key="4">
    <source>
        <dbReference type="ARBA" id="ARBA00022692"/>
    </source>
</evidence>
<evidence type="ECO:0000256" key="2">
    <source>
        <dbReference type="ARBA" id="ARBA00022527"/>
    </source>
</evidence>
<sequence length="157" mass="17873">MKGLIRVGFRRKSKTHSGYGWAVNEITTVESLQFGFGTIQAATNGFSTNNKLCEGGFGEVYKGVLPNRQDIAVKRLPRSSGQDVEEFKNDVELVAKFQHRNLIRLLGFCLEGQEKILVHEFVPNISLDQFLYGLETLERWNTNAIVGFEFDRFLLKQ</sequence>
<evidence type="ECO:0000256" key="11">
    <source>
        <dbReference type="ARBA" id="ARBA00023136"/>
    </source>
</evidence>
<gene>
    <name evidence="15" type="ORF">Ddye_019573</name>
</gene>
<dbReference type="Gene3D" id="3.30.200.20">
    <property type="entry name" value="Phosphorylase Kinase, domain 1"/>
    <property type="match status" value="1"/>
</dbReference>
<keyword evidence="4" id="KW-0812">Transmembrane</keyword>
<keyword evidence="3" id="KW-0808">Transferase</keyword>
<comment type="caution">
    <text evidence="15">The sequence shown here is derived from an EMBL/GenBank/DDBJ whole genome shotgun (WGS) entry which is preliminary data.</text>
</comment>
<evidence type="ECO:0000256" key="7">
    <source>
        <dbReference type="ARBA" id="ARBA00022741"/>
    </source>
</evidence>
<dbReference type="InterPro" id="IPR001245">
    <property type="entry name" value="Ser-Thr/Tyr_kinase_cat_dom"/>
</dbReference>
<dbReference type="Proteomes" id="UP001280121">
    <property type="component" value="Unassembled WGS sequence"/>
</dbReference>
<accession>A0AAD9TZ26</accession>
<dbReference type="PROSITE" id="PS50011">
    <property type="entry name" value="PROTEIN_KINASE_DOM"/>
    <property type="match status" value="1"/>
</dbReference>
<keyword evidence="10" id="KW-1133">Transmembrane helix</keyword>
<keyword evidence="8" id="KW-0418">Kinase</keyword>
<keyword evidence="2" id="KW-0723">Serine/threonine-protein kinase</keyword>
<evidence type="ECO:0000256" key="3">
    <source>
        <dbReference type="ARBA" id="ARBA00022679"/>
    </source>
</evidence>
<dbReference type="InterPro" id="IPR000719">
    <property type="entry name" value="Prot_kinase_dom"/>
</dbReference>
<keyword evidence="16" id="KW-1185">Reference proteome</keyword>
<dbReference type="GO" id="GO:0004674">
    <property type="term" value="F:protein serine/threonine kinase activity"/>
    <property type="evidence" value="ECO:0007669"/>
    <property type="project" value="UniProtKB-KW"/>
</dbReference>
<comment type="subcellular location">
    <subcellularLocation>
        <location evidence="1">Membrane</location>
        <topology evidence="1">Single-pass membrane protein</topology>
    </subcellularLocation>
</comment>
<dbReference type="AlphaFoldDB" id="A0AAD9TZ26"/>
<keyword evidence="11" id="KW-0472">Membrane</keyword>
<proteinExistence type="predicted"/>
<dbReference type="GO" id="GO:0042742">
    <property type="term" value="P:defense response to bacterium"/>
    <property type="evidence" value="ECO:0007669"/>
    <property type="project" value="TreeGrafter"/>
</dbReference>
<evidence type="ECO:0000313" key="15">
    <source>
        <dbReference type="EMBL" id="KAK2644378.1"/>
    </source>
</evidence>
<evidence type="ECO:0000259" key="14">
    <source>
        <dbReference type="PROSITE" id="PS50011"/>
    </source>
</evidence>
<name>A0AAD9TZ26_9ROSI</name>
<evidence type="ECO:0000256" key="9">
    <source>
        <dbReference type="ARBA" id="ARBA00022840"/>
    </source>
</evidence>